<feature type="domain" description="EF-hand" evidence="5">
    <location>
        <begin position="184"/>
        <end position="219"/>
    </location>
</feature>
<dbReference type="PANTHER" id="PTHR10827">
    <property type="entry name" value="RETICULOCALBIN"/>
    <property type="match status" value="1"/>
</dbReference>
<dbReference type="InterPro" id="IPR018247">
    <property type="entry name" value="EF_Hand_1_Ca_BS"/>
</dbReference>
<feature type="signal peptide" evidence="4">
    <location>
        <begin position="1"/>
        <end position="17"/>
    </location>
</feature>
<dbReference type="RefSeq" id="XP_028285937.1">
    <property type="nucleotide sequence ID" value="XM_028430136.1"/>
</dbReference>
<dbReference type="FunFam" id="1.10.238.10:FF:000399">
    <property type="entry name" value="Reticulocalbin 2"/>
    <property type="match status" value="1"/>
</dbReference>
<feature type="domain" description="EF-hand" evidence="5">
    <location>
        <begin position="59"/>
        <end position="94"/>
    </location>
</feature>
<sequence length="310" mass="35962">MASTSLFVLLLLQIGFGQTSHKQHHEDHYIGQQHNPEHDMNVLLGDENSEEIKKLSPAEQRKSMMEIVKMIDTNGDHLLSTEEITLWIQHVYRKYALDDAEERFPEFDTNQDGVVTWDEYNSVAHDQLISFDDSTVLNDPEQESLRYLHLKERRRFDFADVDGTPGLNVTEFLAFTHPSEVDHMADFAIEDVLSEYDSDKDGFITLSEFIGDIRGEEDSPSQWEIEESVRFKELYDQDKDGKLNREEQLRWVAPNSYGSAREEARHLIKEMDHDGDGKISEAEVLKNQETFINSEVTDYGRQLHISHDEL</sequence>
<dbReference type="PROSITE" id="PS00018">
    <property type="entry name" value="EF_HAND_1"/>
    <property type="match status" value="4"/>
</dbReference>
<evidence type="ECO:0000256" key="1">
    <source>
        <dbReference type="ARBA" id="ARBA00006431"/>
    </source>
</evidence>
<feature type="domain" description="EF-hand" evidence="5">
    <location>
        <begin position="95"/>
        <end position="130"/>
    </location>
</feature>
<protein>
    <submittedName>
        <fullName evidence="7 8">Reticulocalbin-2</fullName>
    </submittedName>
</protein>
<comment type="similarity">
    <text evidence="1">Belongs to the CREC family.</text>
</comment>
<evidence type="ECO:0000256" key="4">
    <source>
        <dbReference type="SAM" id="SignalP"/>
    </source>
</evidence>
<dbReference type="SMART" id="SM00054">
    <property type="entry name" value="EFh"/>
    <property type="match status" value="4"/>
</dbReference>
<dbReference type="SUPFAM" id="SSF47473">
    <property type="entry name" value="EF-hand"/>
    <property type="match status" value="2"/>
</dbReference>
<dbReference type="PROSITE" id="PS50222">
    <property type="entry name" value="EF_HAND_2"/>
    <property type="match status" value="4"/>
</dbReference>
<keyword evidence="6" id="KW-1185">Reference proteome</keyword>
<dbReference type="OrthoDB" id="293868at2759"/>
<name>A0A6P7K8W3_9TELE</name>
<evidence type="ECO:0000313" key="7">
    <source>
        <dbReference type="RefSeq" id="XP_028285937.1"/>
    </source>
</evidence>
<proteinExistence type="inferred from homology"/>
<gene>
    <name evidence="7 8" type="primary">rcn2</name>
</gene>
<dbReference type="Pfam" id="PF13499">
    <property type="entry name" value="EF-hand_7"/>
    <property type="match status" value="3"/>
</dbReference>
<dbReference type="CTD" id="5955"/>
<dbReference type="RefSeq" id="XP_028285938.1">
    <property type="nucleotide sequence ID" value="XM_028430137.1"/>
</dbReference>
<accession>A0A6P7K8W3</accession>
<dbReference type="InterPro" id="IPR011992">
    <property type="entry name" value="EF-hand-dom_pair"/>
</dbReference>
<reference evidence="7 8" key="1">
    <citation type="submission" date="2025-04" db="UniProtKB">
        <authorList>
            <consortium name="RefSeq"/>
        </authorList>
    </citation>
    <scope>IDENTIFICATION</scope>
</reference>
<dbReference type="GO" id="GO:0005509">
    <property type="term" value="F:calcium ion binding"/>
    <property type="evidence" value="ECO:0007669"/>
    <property type="project" value="InterPro"/>
</dbReference>
<dbReference type="AlphaFoldDB" id="A0A6P7K8W3"/>
<dbReference type="InterPro" id="IPR002048">
    <property type="entry name" value="EF_hand_dom"/>
</dbReference>
<dbReference type="PANTHER" id="PTHR10827:SF78">
    <property type="entry name" value="RETICULOCALBIN-2"/>
    <property type="match status" value="1"/>
</dbReference>
<keyword evidence="4" id="KW-0732">Signal</keyword>
<dbReference type="Proteomes" id="UP000515145">
    <property type="component" value="Chromosome 19"/>
</dbReference>
<keyword evidence="2" id="KW-0479">Metal-binding</keyword>
<dbReference type="GeneID" id="114451496"/>
<feature type="chain" id="PRO_5044651425" evidence="4">
    <location>
        <begin position="18"/>
        <end position="310"/>
    </location>
</feature>
<evidence type="ECO:0000256" key="3">
    <source>
        <dbReference type="ARBA" id="ARBA00022837"/>
    </source>
</evidence>
<keyword evidence="3" id="KW-0106">Calcium</keyword>
<evidence type="ECO:0000259" key="5">
    <source>
        <dbReference type="PROSITE" id="PS50222"/>
    </source>
</evidence>
<dbReference type="Gene3D" id="1.10.238.10">
    <property type="entry name" value="EF-hand"/>
    <property type="match status" value="3"/>
</dbReference>
<organism evidence="6 8">
    <name type="scientific">Parambassis ranga</name>
    <name type="common">Indian glassy fish</name>
    <dbReference type="NCBI Taxonomy" id="210632"/>
    <lineage>
        <taxon>Eukaryota</taxon>
        <taxon>Metazoa</taxon>
        <taxon>Chordata</taxon>
        <taxon>Craniata</taxon>
        <taxon>Vertebrata</taxon>
        <taxon>Euteleostomi</taxon>
        <taxon>Actinopterygii</taxon>
        <taxon>Neopterygii</taxon>
        <taxon>Teleostei</taxon>
        <taxon>Neoteleostei</taxon>
        <taxon>Acanthomorphata</taxon>
        <taxon>Ovalentaria</taxon>
        <taxon>Ambassidae</taxon>
        <taxon>Parambassis</taxon>
    </lineage>
</organism>
<evidence type="ECO:0000313" key="6">
    <source>
        <dbReference type="Proteomes" id="UP000515145"/>
    </source>
</evidence>
<evidence type="ECO:0000256" key="2">
    <source>
        <dbReference type="ARBA" id="ARBA00022723"/>
    </source>
</evidence>
<dbReference type="GO" id="GO:0005783">
    <property type="term" value="C:endoplasmic reticulum"/>
    <property type="evidence" value="ECO:0007669"/>
    <property type="project" value="TreeGrafter"/>
</dbReference>
<feature type="domain" description="EF-hand" evidence="5">
    <location>
        <begin position="259"/>
        <end position="294"/>
    </location>
</feature>
<evidence type="ECO:0000313" key="8">
    <source>
        <dbReference type="RefSeq" id="XP_028285938.1"/>
    </source>
</evidence>